<dbReference type="RefSeq" id="WP_022503040.1">
    <property type="nucleotide sequence ID" value="NZ_DAWDIQ010000003.1"/>
</dbReference>
<keyword evidence="1" id="KW-0472">Membrane</keyword>
<feature type="transmembrane region" description="Helical" evidence="1">
    <location>
        <begin position="43"/>
        <end position="63"/>
    </location>
</feature>
<organism evidence="3 4">
    <name type="scientific">[Lactobacillus] rogosae</name>
    <dbReference type="NCBI Taxonomy" id="706562"/>
    <lineage>
        <taxon>Bacteria</taxon>
        <taxon>Bacillati</taxon>
        <taxon>Bacillota</taxon>
        <taxon>Clostridia</taxon>
        <taxon>Lachnospirales</taxon>
        <taxon>Lachnospiraceae</taxon>
        <taxon>Lachnospira</taxon>
    </lineage>
</organism>
<dbReference type="Proteomes" id="UP001442364">
    <property type="component" value="Unassembled WGS sequence"/>
</dbReference>
<dbReference type="EMBL" id="JBBMER010000007">
    <property type="protein sequence ID" value="MEQ2380136.1"/>
    <property type="molecule type" value="Genomic_DNA"/>
</dbReference>
<proteinExistence type="predicted"/>
<dbReference type="Pfam" id="PF14317">
    <property type="entry name" value="YcxB"/>
    <property type="match status" value="1"/>
</dbReference>
<reference evidence="3 4" key="1">
    <citation type="submission" date="2024-03" db="EMBL/GenBank/DDBJ databases">
        <title>Human intestinal bacterial collection.</title>
        <authorList>
            <person name="Pauvert C."/>
            <person name="Hitch T.C.A."/>
            <person name="Clavel T."/>
        </authorList>
    </citation>
    <scope>NUCLEOTIDE SEQUENCE [LARGE SCALE GENOMIC DNA]</scope>
    <source>
        <strain evidence="3 4">CLA-AA-H255</strain>
    </source>
</reference>
<dbReference type="InterPro" id="IPR025588">
    <property type="entry name" value="YcxB-like_C"/>
</dbReference>
<evidence type="ECO:0000256" key="1">
    <source>
        <dbReference type="SAM" id="Phobius"/>
    </source>
</evidence>
<accession>A0ABV1C0C1</accession>
<name>A0ABV1C0C1_9FIRM</name>
<keyword evidence="1" id="KW-0812">Transmembrane</keyword>
<comment type="caution">
    <text evidence="3">The sequence shown here is derived from an EMBL/GenBank/DDBJ whole genome shotgun (WGS) entry which is preliminary data.</text>
</comment>
<feature type="transmembrane region" description="Helical" evidence="1">
    <location>
        <begin position="69"/>
        <end position="87"/>
    </location>
</feature>
<protein>
    <submittedName>
        <fullName evidence="3">YcxB family protein</fullName>
    </submittedName>
</protein>
<evidence type="ECO:0000259" key="2">
    <source>
        <dbReference type="Pfam" id="PF14317"/>
    </source>
</evidence>
<keyword evidence="1" id="KW-1133">Transmembrane helix</keyword>
<evidence type="ECO:0000313" key="4">
    <source>
        <dbReference type="Proteomes" id="UP001442364"/>
    </source>
</evidence>
<feature type="domain" description="YcxB-like C-terminal" evidence="2">
    <location>
        <begin position="111"/>
        <end position="168"/>
    </location>
</feature>
<sequence>MADNIMNDNAKDNNADNNVIEFDSKVTEKDLLRFKFYHKYHTISGMAEIMLALIMIVLCVISIGRVNASYSLMVGVFGVFFLVFPSVDMKHRAKRQMEKVVTFKEQVHYRIDNKGITVSLNDVTETLGWDKIYKIKFDGANIDVYMTTVNANIIPVRDFNGRADEFIRMAQQHLKPFQIKVDVKKMNKVA</sequence>
<gene>
    <name evidence="3" type="ORF">WMO14_09625</name>
</gene>
<evidence type="ECO:0000313" key="3">
    <source>
        <dbReference type="EMBL" id="MEQ2380136.1"/>
    </source>
</evidence>
<keyword evidence="4" id="KW-1185">Reference proteome</keyword>